<evidence type="ECO:0000259" key="1">
    <source>
        <dbReference type="Pfam" id="PF10551"/>
    </source>
</evidence>
<keyword evidence="3" id="KW-1185">Reference proteome</keyword>
<dbReference type="AlphaFoldDB" id="A0A6G0TF65"/>
<evidence type="ECO:0000313" key="2">
    <source>
        <dbReference type="EMBL" id="KAE9531956.1"/>
    </source>
</evidence>
<accession>A0A6G0TF65</accession>
<organism evidence="2 3">
    <name type="scientific">Aphis glycines</name>
    <name type="common">Soybean aphid</name>
    <dbReference type="NCBI Taxonomy" id="307491"/>
    <lineage>
        <taxon>Eukaryota</taxon>
        <taxon>Metazoa</taxon>
        <taxon>Ecdysozoa</taxon>
        <taxon>Arthropoda</taxon>
        <taxon>Hexapoda</taxon>
        <taxon>Insecta</taxon>
        <taxon>Pterygota</taxon>
        <taxon>Neoptera</taxon>
        <taxon>Paraneoptera</taxon>
        <taxon>Hemiptera</taxon>
        <taxon>Sternorrhyncha</taxon>
        <taxon>Aphidomorpha</taxon>
        <taxon>Aphidoidea</taxon>
        <taxon>Aphididae</taxon>
        <taxon>Aphidini</taxon>
        <taxon>Aphis</taxon>
        <taxon>Aphis</taxon>
    </lineage>
</organism>
<evidence type="ECO:0000313" key="3">
    <source>
        <dbReference type="Proteomes" id="UP000475862"/>
    </source>
</evidence>
<feature type="domain" description="MULE transposase" evidence="1">
    <location>
        <begin position="276"/>
        <end position="372"/>
    </location>
</feature>
<name>A0A6G0TF65_APHGL</name>
<dbReference type="Proteomes" id="UP000475862">
    <property type="component" value="Unassembled WGS sequence"/>
</dbReference>
<reference evidence="2 3" key="1">
    <citation type="submission" date="2019-08" db="EMBL/GenBank/DDBJ databases">
        <title>The genome of the soybean aphid Biotype 1, its phylome, world population structure and adaptation to the North American continent.</title>
        <authorList>
            <person name="Giordano R."/>
            <person name="Donthu R.K."/>
            <person name="Hernandez A.G."/>
            <person name="Wright C.L."/>
            <person name="Zimin A.V."/>
        </authorList>
    </citation>
    <scope>NUCLEOTIDE SEQUENCE [LARGE SCALE GENOMIC DNA]</scope>
    <source>
        <tissue evidence="2">Whole aphids</tissue>
    </source>
</reference>
<dbReference type="InterPro" id="IPR018289">
    <property type="entry name" value="MULE_transposase_dom"/>
</dbReference>
<comment type="caution">
    <text evidence="2">The sequence shown here is derived from an EMBL/GenBank/DDBJ whole genome shotgun (WGS) entry which is preliminary data.</text>
</comment>
<sequence>MMNIEEVGLPAHLLDHDYFRPVVYENNPNEELTDEDEEVEVLENVRVPADEEVLEEEDPEENPLNQVPVTYRLIPGVHHGSRVYIDNLGFKYYKREARINRIYLVCERQKSRVHDYCPCTASVSTEPVDNRIRIRNRHNHEPADINLHVPFLREAIGARGIDPENMSVSVRTAYNNAIVQYPEAANNYTFMQGQRRWKRMRRSRQPNGGRIPEDIYELAEALTRPENAAYSQTLQTPPSNFFQQELLVNGSSEGIIFANLDAIRRFRVELATVTTVGIDGTFKTVPATPADLRSFLTFQVVFKSVSFPMVYVLLRSRTEETYVTLFNIVRQILPLNYNSIRFITDYEKGLMNAVQQAFPESRLGCCWFHYTQSIVRYCHRKLNGVLDLVKRNPEAARVFRMVLALPHLPAVRGHPQCPRFCMYDGFRAIMQYVQQFPEVEQGMRNFLIGYIEHYWFLQVGPEFISVFGEDYRTNNYLESFHSTLLSQMGRHPNIWDFLRESDNV</sequence>
<dbReference type="EMBL" id="VYZN01000040">
    <property type="protein sequence ID" value="KAE9531956.1"/>
    <property type="molecule type" value="Genomic_DNA"/>
</dbReference>
<protein>
    <recommendedName>
        <fullName evidence="1">MULE transposase domain-containing protein</fullName>
    </recommendedName>
</protein>
<proteinExistence type="predicted"/>
<dbReference type="Pfam" id="PF10551">
    <property type="entry name" value="MULE"/>
    <property type="match status" value="1"/>
</dbReference>
<dbReference type="Gene3D" id="2.20.25.240">
    <property type="match status" value="1"/>
</dbReference>
<gene>
    <name evidence="2" type="ORF">AGLY_010158</name>
</gene>
<dbReference type="OrthoDB" id="6584295at2759"/>